<organism evidence="16 17">
    <name type="scientific">Hymenochirus boettgeri</name>
    <name type="common">Congo dwarf clawed frog</name>
    <dbReference type="NCBI Taxonomy" id="247094"/>
    <lineage>
        <taxon>Eukaryota</taxon>
        <taxon>Metazoa</taxon>
        <taxon>Chordata</taxon>
        <taxon>Craniata</taxon>
        <taxon>Vertebrata</taxon>
        <taxon>Euteleostomi</taxon>
        <taxon>Amphibia</taxon>
        <taxon>Batrachia</taxon>
        <taxon>Anura</taxon>
        <taxon>Pipoidea</taxon>
        <taxon>Pipidae</taxon>
        <taxon>Pipinae</taxon>
        <taxon>Hymenochirus</taxon>
    </lineage>
</organism>
<dbReference type="PANTHER" id="PTHR24242:SF400">
    <property type="entry name" value="OLFACTORY RECEPTOR"/>
    <property type="match status" value="1"/>
</dbReference>
<evidence type="ECO:0000256" key="3">
    <source>
        <dbReference type="ARBA" id="ARBA00022606"/>
    </source>
</evidence>
<evidence type="ECO:0000256" key="14">
    <source>
        <dbReference type="RuleBase" id="RU363047"/>
    </source>
</evidence>
<evidence type="ECO:0000313" key="16">
    <source>
        <dbReference type="EMBL" id="KAG8431871.1"/>
    </source>
</evidence>
<feature type="transmembrane region" description="Helical" evidence="14">
    <location>
        <begin position="97"/>
        <end position="119"/>
    </location>
</feature>
<dbReference type="PROSITE" id="PS00237">
    <property type="entry name" value="G_PROTEIN_RECEP_F1_1"/>
    <property type="match status" value="1"/>
</dbReference>
<evidence type="ECO:0000313" key="17">
    <source>
        <dbReference type="Proteomes" id="UP000812440"/>
    </source>
</evidence>
<evidence type="ECO:0000256" key="5">
    <source>
        <dbReference type="ARBA" id="ARBA00022725"/>
    </source>
</evidence>
<keyword evidence="8 14" id="KW-0472">Membrane</keyword>
<dbReference type="PANTHER" id="PTHR24242">
    <property type="entry name" value="G-PROTEIN COUPLED RECEPTOR"/>
    <property type="match status" value="1"/>
</dbReference>
<evidence type="ECO:0000256" key="10">
    <source>
        <dbReference type="ARBA" id="ARBA00023170"/>
    </source>
</evidence>
<evidence type="ECO:0000256" key="13">
    <source>
        <dbReference type="RuleBase" id="RU000688"/>
    </source>
</evidence>
<dbReference type="FunFam" id="1.20.1070.10:FF:000024">
    <property type="entry name" value="Olfactory receptor"/>
    <property type="match status" value="1"/>
</dbReference>
<dbReference type="Gene3D" id="1.20.1070.10">
    <property type="entry name" value="Rhodopsin 7-helix transmembrane proteins"/>
    <property type="match status" value="1"/>
</dbReference>
<dbReference type="SUPFAM" id="SSF81321">
    <property type="entry name" value="Family A G protein-coupled receptor-like"/>
    <property type="match status" value="1"/>
</dbReference>
<keyword evidence="6 14" id="KW-1133">Transmembrane helix</keyword>
<keyword evidence="7 13" id="KW-0297">G-protein coupled receptor</keyword>
<dbReference type="GO" id="GO:0005886">
    <property type="term" value="C:plasma membrane"/>
    <property type="evidence" value="ECO:0007669"/>
    <property type="project" value="UniProtKB-SubCell"/>
</dbReference>
<protein>
    <recommendedName>
        <fullName evidence="14">Olfactory receptor</fullName>
    </recommendedName>
</protein>
<keyword evidence="2 14" id="KW-1003">Cell membrane</keyword>
<name>A0A8T2IMY0_9PIPI</name>
<feature type="transmembrane region" description="Helical" evidence="14">
    <location>
        <begin position="139"/>
        <end position="157"/>
    </location>
</feature>
<feature type="domain" description="G-protein coupled receptors family 1 profile" evidence="15">
    <location>
        <begin position="40"/>
        <end position="292"/>
    </location>
</feature>
<evidence type="ECO:0000256" key="7">
    <source>
        <dbReference type="ARBA" id="ARBA00023040"/>
    </source>
</evidence>
<comment type="caution">
    <text evidence="16">The sequence shown here is derived from an EMBL/GenBank/DDBJ whole genome shotgun (WGS) entry which is preliminary data.</text>
</comment>
<dbReference type="Pfam" id="PF13853">
    <property type="entry name" value="7tm_4"/>
    <property type="match status" value="1"/>
</dbReference>
<feature type="transmembrane region" description="Helical" evidence="14">
    <location>
        <begin position="198"/>
        <end position="222"/>
    </location>
</feature>
<dbReference type="InterPro" id="IPR050939">
    <property type="entry name" value="Olfactory_GPCR1"/>
</dbReference>
<evidence type="ECO:0000256" key="1">
    <source>
        <dbReference type="ARBA" id="ARBA00004651"/>
    </source>
</evidence>
<evidence type="ECO:0000256" key="4">
    <source>
        <dbReference type="ARBA" id="ARBA00022692"/>
    </source>
</evidence>
<feature type="transmembrane region" description="Helical" evidence="14">
    <location>
        <begin position="234"/>
        <end position="254"/>
    </location>
</feature>
<evidence type="ECO:0000259" key="15">
    <source>
        <dbReference type="PROSITE" id="PS50262"/>
    </source>
</evidence>
<dbReference type="InterPro" id="IPR000276">
    <property type="entry name" value="GPCR_Rhodpsn"/>
</dbReference>
<keyword evidence="9" id="KW-1015">Disulfide bond</keyword>
<evidence type="ECO:0000256" key="8">
    <source>
        <dbReference type="ARBA" id="ARBA00023136"/>
    </source>
</evidence>
<dbReference type="InterPro" id="IPR017452">
    <property type="entry name" value="GPCR_Rhodpsn_7TM"/>
</dbReference>
<keyword evidence="4 13" id="KW-0812">Transmembrane</keyword>
<dbReference type="PRINTS" id="PR00245">
    <property type="entry name" value="OLFACTORYR"/>
</dbReference>
<feature type="transmembrane region" description="Helical" evidence="14">
    <location>
        <begin position="274"/>
        <end position="294"/>
    </location>
</feature>
<comment type="subcellular location">
    <subcellularLocation>
        <location evidence="1 14">Cell membrane</location>
        <topology evidence="1 14">Multi-pass membrane protein</topology>
    </subcellularLocation>
</comment>
<keyword evidence="3 14" id="KW-0716">Sensory transduction</keyword>
<evidence type="ECO:0000256" key="6">
    <source>
        <dbReference type="ARBA" id="ARBA00022989"/>
    </source>
</evidence>
<accession>A0A8T2IMY0</accession>
<keyword evidence="12 13" id="KW-0807">Transducer</keyword>
<gene>
    <name evidence="16" type="ORF">GDO86_019663</name>
</gene>
<keyword evidence="5 14" id="KW-0552">Olfaction</keyword>
<evidence type="ECO:0000256" key="12">
    <source>
        <dbReference type="ARBA" id="ARBA00023224"/>
    </source>
</evidence>
<evidence type="ECO:0000256" key="9">
    <source>
        <dbReference type="ARBA" id="ARBA00023157"/>
    </source>
</evidence>
<reference evidence="16" key="1">
    <citation type="thesis" date="2020" institute="ProQuest LLC" country="789 East Eisenhower Parkway, Ann Arbor, MI, USA">
        <title>Comparative Genomics and Chromosome Evolution.</title>
        <authorList>
            <person name="Mudd A.B."/>
        </authorList>
    </citation>
    <scope>NUCLEOTIDE SEQUENCE</scope>
    <source>
        <strain evidence="16">Female2</strain>
        <tissue evidence="16">Blood</tissue>
    </source>
</reference>
<keyword evidence="10 13" id="KW-0675">Receptor</keyword>
<comment type="similarity">
    <text evidence="13">Belongs to the G-protein coupled receptor 1 family.</text>
</comment>
<dbReference type="GO" id="GO:0004930">
    <property type="term" value="F:G protein-coupled receptor activity"/>
    <property type="evidence" value="ECO:0007669"/>
    <property type="project" value="UniProtKB-KW"/>
</dbReference>
<dbReference type="EMBL" id="JAACNH010000055">
    <property type="protein sequence ID" value="KAG8431871.1"/>
    <property type="molecule type" value="Genomic_DNA"/>
</dbReference>
<dbReference type="OrthoDB" id="9893056at2759"/>
<dbReference type="Proteomes" id="UP000812440">
    <property type="component" value="Unassembled WGS sequence"/>
</dbReference>
<dbReference type="GO" id="GO:0004984">
    <property type="term" value="F:olfactory receptor activity"/>
    <property type="evidence" value="ECO:0007669"/>
    <property type="project" value="InterPro"/>
</dbReference>
<dbReference type="InterPro" id="IPR000725">
    <property type="entry name" value="Olfact_rcpt"/>
</dbReference>
<proteinExistence type="inferred from homology"/>
<keyword evidence="17" id="KW-1185">Reference proteome</keyword>
<feature type="transmembrane region" description="Helical" evidence="14">
    <location>
        <begin position="22"/>
        <end position="50"/>
    </location>
</feature>
<evidence type="ECO:0000256" key="2">
    <source>
        <dbReference type="ARBA" id="ARBA00022475"/>
    </source>
</evidence>
<sequence>MANHTEAFMVILVGFPGLPQRFYGFVSVLMFFMYMASLLVNGAVILLVIWKENLHHPMYIVIANLAFSDLLFDTITLPKIMAKYWFGDETISFSLCLFQMFLVHYFGSLDGFIIMLMAIDRYVAICKPLRYSSIITNKVLARSCIFSWIVLATFVPLTSASLNSKTTFCGRNKIISFFCTNVGVTSLSCADITFYKQIIYGLGMVALLVPLSLILISYIIIIKTICTSTRSENWSKGFYTCTTHLLVIILYFVPRVFVYSANQVRLIIDPDVNVLILCLYTFVPHVASPVIYCLRTKEIKHTFVKILKKKRFRILDTCD</sequence>
<dbReference type="PRINTS" id="PR00237">
    <property type="entry name" value="GPCRRHODOPSN"/>
</dbReference>
<dbReference type="AlphaFoldDB" id="A0A8T2IMY0"/>
<keyword evidence="11" id="KW-0325">Glycoprotein</keyword>
<feature type="transmembrane region" description="Helical" evidence="14">
    <location>
        <begin position="57"/>
        <end position="77"/>
    </location>
</feature>
<dbReference type="PROSITE" id="PS50262">
    <property type="entry name" value="G_PROTEIN_RECEP_F1_2"/>
    <property type="match status" value="1"/>
</dbReference>
<evidence type="ECO:0000256" key="11">
    <source>
        <dbReference type="ARBA" id="ARBA00023180"/>
    </source>
</evidence>